<keyword evidence="1" id="KW-1133">Transmembrane helix</keyword>
<gene>
    <name evidence="2" type="ORF">JOD17_002909</name>
</gene>
<evidence type="ECO:0000313" key="2">
    <source>
        <dbReference type="EMBL" id="MBM7633813.1"/>
    </source>
</evidence>
<comment type="caution">
    <text evidence="2">The sequence shown here is derived from an EMBL/GenBank/DDBJ whole genome shotgun (WGS) entry which is preliminary data.</text>
</comment>
<dbReference type="Proteomes" id="UP000741863">
    <property type="component" value="Unassembled WGS sequence"/>
</dbReference>
<reference evidence="2 3" key="1">
    <citation type="submission" date="2021-01" db="EMBL/GenBank/DDBJ databases">
        <title>Genomic Encyclopedia of Type Strains, Phase IV (KMG-IV): sequencing the most valuable type-strain genomes for metagenomic binning, comparative biology and taxonomic classification.</title>
        <authorList>
            <person name="Goeker M."/>
        </authorList>
    </citation>
    <scope>NUCLEOTIDE SEQUENCE [LARGE SCALE GENOMIC DNA]</scope>
    <source>
        <strain evidence="2 3">DSM 25540</strain>
    </source>
</reference>
<evidence type="ECO:0008006" key="4">
    <source>
        <dbReference type="Google" id="ProtNLM"/>
    </source>
</evidence>
<name>A0ABS2PEG6_9BACL</name>
<keyword evidence="3" id="KW-1185">Reference proteome</keyword>
<protein>
    <recommendedName>
        <fullName evidence="4">Holin</fullName>
    </recommendedName>
</protein>
<organism evidence="2 3">
    <name type="scientific">Geomicrobium sediminis</name>
    <dbReference type="NCBI Taxonomy" id="1347788"/>
    <lineage>
        <taxon>Bacteria</taxon>
        <taxon>Bacillati</taxon>
        <taxon>Bacillota</taxon>
        <taxon>Bacilli</taxon>
        <taxon>Bacillales</taxon>
        <taxon>Geomicrobium</taxon>
    </lineage>
</organism>
<keyword evidence="1" id="KW-0812">Transmembrane</keyword>
<sequence length="85" mass="8709">MTEILVLASIIGPVTAGVVQLVKQSGIGNRLLPLIALTIGIGLGAAAFTFTDLDLVERLWAGGISGLAAVGLFELTKHVKPSKEG</sequence>
<evidence type="ECO:0000313" key="3">
    <source>
        <dbReference type="Proteomes" id="UP000741863"/>
    </source>
</evidence>
<evidence type="ECO:0000256" key="1">
    <source>
        <dbReference type="SAM" id="Phobius"/>
    </source>
</evidence>
<dbReference type="InterPro" id="IPR009708">
    <property type="entry name" value="Phage_A118_holin/antiholin"/>
</dbReference>
<feature type="transmembrane region" description="Helical" evidence="1">
    <location>
        <begin position="32"/>
        <end position="50"/>
    </location>
</feature>
<dbReference type="Pfam" id="PF06946">
    <property type="entry name" value="Phage_holin_5_1"/>
    <property type="match status" value="1"/>
</dbReference>
<dbReference type="RefSeq" id="WP_204698526.1">
    <property type="nucleotide sequence ID" value="NZ_JAFBEC010000008.1"/>
</dbReference>
<dbReference type="EMBL" id="JAFBEC010000008">
    <property type="protein sequence ID" value="MBM7633813.1"/>
    <property type="molecule type" value="Genomic_DNA"/>
</dbReference>
<accession>A0ABS2PEG6</accession>
<proteinExistence type="predicted"/>
<keyword evidence="1" id="KW-0472">Membrane</keyword>